<dbReference type="GeneID" id="92032982"/>
<proteinExistence type="predicted"/>
<keyword evidence="3" id="KW-1185">Reference proteome</keyword>
<name>A0ABR1LTU1_9PEZI</name>
<sequence>MARDISHLTRTASLPTYTRTLHVLLSLSRPPPDSEQHPRPRLWSMTETMTAAVQRGAADAPYPPDPAELVAASSLNWAQNHNVAYQSSHHNVSVRMSTSTGQPTIHPSEPNEDDAFSAGKPWTQPNAAVSGRSRLAVKAPGRLRSCIVICVVKTRVSATTKQKGRNARTKADVLAWHALAFCPLRFSSPDVRCVRCFGEARSVRHSRHVASSTSGVGAPNGERRWMWRMDVLPKRGQVMLCRCD</sequence>
<evidence type="ECO:0000256" key="1">
    <source>
        <dbReference type="SAM" id="MobiDB-lite"/>
    </source>
</evidence>
<reference evidence="2 3" key="1">
    <citation type="submission" date="2024-04" db="EMBL/GenBank/DDBJ databases">
        <title>Phyllosticta paracitricarpa is synonymous to the EU quarantine fungus P. citricarpa based on phylogenomic analyses.</title>
        <authorList>
            <consortium name="Lawrence Berkeley National Laboratory"/>
            <person name="Van ingen-buijs V.A."/>
            <person name="Van westerhoven A.C."/>
            <person name="Haridas S."/>
            <person name="Skiadas P."/>
            <person name="Martin F."/>
            <person name="Groenewald J.Z."/>
            <person name="Crous P.W."/>
            <person name="Seidl M.F."/>
        </authorList>
    </citation>
    <scope>NUCLEOTIDE SEQUENCE [LARGE SCALE GENOMIC DNA]</scope>
    <source>
        <strain evidence="2 3">CPC 17464</strain>
    </source>
</reference>
<dbReference type="RefSeq" id="XP_066656275.1">
    <property type="nucleotide sequence ID" value="XM_066800076.1"/>
</dbReference>
<protein>
    <submittedName>
        <fullName evidence="2">Uncharacterized protein</fullName>
    </submittedName>
</protein>
<evidence type="ECO:0000313" key="3">
    <source>
        <dbReference type="Proteomes" id="UP001360953"/>
    </source>
</evidence>
<accession>A0ABR1LTU1</accession>
<dbReference type="Proteomes" id="UP001360953">
    <property type="component" value="Unassembled WGS sequence"/>
</dbReference>
<feature type="region of interest" description="Disordered" evidence="1">
    <location>
        <begin position="96"/>
        <end position="115"/>
    </location>
</feature>
<gene>
    <name evidence="2" type="ORF">J3D65DRAFT_622489</name>
</gene>
<organism evidence="2 3">
    <name type="scientific">Phyllosticta citribraziliensis</name>
    <dbReference type="NCBI Taxonomy" id="989973"/>
    <lineage>
        <taxon>Eukaryota</taxon>
        <taxon>Fungi</taxon>
        <taxon>Dikarya</taxon>
        <taxon>Ascomycota</taxon>
        <taxon>Pezizomycotina</taxon>
        <taxon>Dothideomycetes</taxon>
        <taxon>Dothideomycetes incertae sedis</taxon>
        <taxon>Botryosphaeriales</taxon>
        <taxon>Phyllostictaceae</taxon>
        <taxon>Phyllosticta</taxon>
    </lineage>
</organism>
<dbReference type="EMBL" id="JBBPEH010000005">
    <property type="protein sequence ID" value="KAK7538588.1"/>
    <property type="molecule type" value="Genomic_DNA"/>
</dbReference>
<feature type="compositionally biased region" description="Polar residues" evidence="1">
    <location>
        <begin position="96"/>
        <end position="105"/>
    </location>
</feature>
<evidence type="ECO:0000313" key="2">
    <source>
        <dbReference type="EMBL" id="KAK7538588.1"/>
    </source>
</evidence>
<comment type="caution">
    <text evidence="2">The sequence shown here is derived from an EMBL/GenBank/DDBJ whole genome shotgun (WGS) entry which is preliminary data.</text>
</comment>